<evidence type="ECO:0000313" key="4">
    <source>
        <dbReference type="Proteomes" id="UP000297225"/>
    </source>
</evidence>
<dbReference type="InterPro" id="IPR029063">
    <property type="entry name" value="SAM-dependent_MTases_sf"/>
</dbReference>
<dbReference type="CDD" id="cd02440">
    <property type="entry name" value="AdoMet_MTases"/>
    <property type="match status" value="1"/>
</dbReference>
<dbReference type="Gene3D" id="3.40.50.150">
    <property type="entry name" value="Vaccinia Virus protein VP39"/>
    <property type="match status" value="1"/>
</dbReference>
<dbReference type="AlphaFoldDB" id="A0A4Y8WQN4"/>
<dbReference type="OrthoDB" id="9760689at2"/>
<dbReference type="EMBL" id="SPNC01000019">
    <property type="protein sequence ID" value="TFH96488.1"/>
    <property type="molecule type" value="Genomic_DNA"/>
</dbReference>
<reference evidence="3 4" key="1">
    <citation type="submission" date="2019-03" db="EMBL/GenBank/DDBJ databases">
        <title>Porphyromonas levii Isolated from the Uterus of Dairy Cows.</title>
        <authorList>
            <person name="Francis A.M."/>
        </authorList>
    </citation>
    <scope>NUCLEOTIDE SEQUENCE [LARGE SCALE GENOMIC DNA]</scope>
    <source>
        <strain evidence="3 4">AF5678</strain>
    </source>
</reference>
<protein>
    <submittedName>
        <fullName evidence="3">Methyltransferase domain-containing protein</fullName>
    </submittedName>
</protein>
<accession>A0A4Y8WQN4</accession>
<organism evidence="3 4">
    <name type="scientific">Porphyromonas levii</name>
    <dbReference type="NCBI Taxonomy" id="28114"/>
    <lineage>
        <taxon>Bacteria</taxon>
        <taxon>Pseudomonadati</taxon>
        <taxon>Bacteroidota</taxon>
        <taxon>Bacteroidia</taxon>
        <taxon>Bacteroidales</taxon>
        <taxon>Porphyromonadaceae</taxon>
        <taxon>Porphyromonas</taxon>
    </lineage>
</organism>
<dbReference type="PANTHER" id="PTHR43861">
    <property type="entry name" value="TRANS-ACONITATE 2-METHYLTRANSFERASE-RELATED"/>
    <property type="match status" value="1"/>
</dbReference>
<feature type="domain" description="Methyltransferase" evidence="2">
    <location>
        <begin position="49"/>
        <end position="131"/>
    </location>
</feature>
<dbReference type="Pfam" id="PF13649">
    <property type="entry name" value="Methyltransf_25"/>
    <property type="match status" value="1"/>
</dbReference>
<keyword evidence="3" id="KW-0489">Methyltransferase</keyword>
<proteinExistence type="predicted"/>
<evidence type="ECO:0000259" key="2">
    <source>
        <dbReference type="Pfam" id="PF13649"/>
    </source>
</evidence>
<gene>
    <name evidence="3" type="ORF">E4P47_02260</name>
</gene>
<sequence>MNIDKTIVLNRFSKALITYDQEATVQQLVAAEMLDLIQEAQPGFAPHRVLELGCGTGFLSSLIAQQYGKGITSLTLNDIVPEARQVVQERLAQDFNFLLGDAERIPWVEHQDLVISNCSIQWWDNMTHYFRKGLQYTHQGAIVAASIFAQGHFWELQSILPQSLHYPTYQEISTQLEGLGYEQITIRGSSRQLEFPHLLALLKHIKATGANAFTQQVEGSWTPLRLQQLERLMREERGLSDSAPLTLTYKPLIIIAKR</sequence>
<evidence type="ECO:0000256" key="1">
    <source>
        <dbReference type="ARBA" id="ARBA00022679"/>
    </source>
</evidence>
<dbReference type="RefSeq" id="WP_134849677.1">
    <property type="nucleotide sequence ID" value="NZ_CP197400.1"/>
</dbReference>
<dbReference type="GO" id="GO:0008168">
    <property type="term" value="F:methyltransferase activity"/>
    <property type="evidence" value="ECO:0007669"/>
    <property type="project" value="UniProtKB-KW"/>
</dbReference>
<dbReference type="Proteomes" id="UP000297225">
    <property type="component" value="Unassembled WGS sequence"/>
</dbReference>
<name>A0A4Y8WQN4_9PORP</name>
<comment type="caution">
    <text evidence="3">The sequence shown here is derived from an EMBL/GenBank/DDBJ whole genome shotgun (WGS) entry which is preliminary data.</text>
</comment>
<dbReference type="SUPFAM" id="SSF53335">
    <property type="entry name" value="S-adenosyl-L-methionine-dependent methyltransferases"/>
    <property type="match status" value="1"/>
</dbReference>
<evidence type="ECO:0000313" key="3">
    <source>
        <dbReference type="EMBL" id="TFH96488.1"/>
    </source>
</evidence>
<keyword evidence="1 3" id="KW-0808">Transferase</keyword>
<dbReference type="STRING" id="1122973.GCA_000379925_01168"/>
<keyword evidence="4" id="KW-1185">Reference proteome</keyword>
<dbReference type="GO" id="GO:0032259">
    <property type="term" value="P:methylation"/>
    <property type="evidence" value="ECO:0007669"/>
    <property type="project" value="UniProtKB-KW"/>
</dbReference>
<dbReference type="InterPro" id="IPR041698">
    <property type="entry name" value="Methyltransf_25"/>
</dbReference>